<keyword evidence="6" id="KW-1064">Adaptive immunity</keyword>
<evidence type="ECO:0000256" key="1">
    <source>
        <dbReference type="ARBA" id="ARBA00004236"/>
    </source>
</evidence>
<evidence type="ECO:0000256" key="3">
    <source>
        <dbReference type="ARBA" id="ARBA00023136"/>
    </source>
</evidence>
<keyword evidence="4" id="KW-1015">Disulfide bond</keyword>
<protein>
    <recommendedName>
        <fullName evidence="7">Ig-like domain-containing protein</fullName>
    </recommendedName>
</protein>
<keyword evidence="6" id="KW-0391">Immunity</keyword>
<evidence type="ECO:0000256" key="5">
    <source>
        <dbReference type="ARBA" id="ARBA00038737"/>
    </source>
</evidence>
<comment type="subcellular location">
    <subcellularLocation>
        <location evidence="1">Cell membrane</location>
    </subcellularLocation>
</comment>
<dbReference type="Ensembl" id="ENSLCNT00005025591.1">
    <property type="protein sequence ID" value="ENSLCNP00005022897.1"/>
    <property type="gene ID" value="ENSLCNG00005014897.1"/>
</dbReference>
<keyword evidence="6" id="KW-1280">Immunoglobulin</keyword>
<dbReference type="Proteomes" id="UP000472241">
    <property type="component" value="Unplaced"/>
</dbReference>
<dbReference type="InterPro" id="IPR013783">
    <property type="entry name" value="Ig-like_fold"/>
</dbReference>
<proteinExistence type="predicted"/>
<name>A0A667IH11_LYNCA</name>
<keyword evidence="2" id="KW-1003">Cell membrane</keyword>
<dbReference type="FunFam" id="2.60.40.10:FF:000442">
    <property type="entry name" value="Immunoglobulin lambda variable 2-8"/>
    <property type="match status" value="1"/>
</dbReference>
<comment type="subunit">
    <text evidence="5">Immunoglobulins are composed of two identical heavy chains and two identical light chains; disulfide-linked.</text>
</comment>
<dbReference type="SMART" id="SM00409">
    <property type="entry name" value="IG"/>
    <property type="match status" value="1"/>
</dbReference>
<evidence type="ECO:0000259" key="7">
    <source>
        <dbReference type="PROSITE" id="PS50835"/>
    </source>
</evidence>
<reference evidence="8" key="1">
    <citation type="submission" date="2025-08" db="UniProtKB">
        <authorList>
            <consortium name="Ensembl"/>
        </authorList>
    </citation>
    <scope>IDENTIFICATION</scope>
</reference>
<dbReference type="InterPro" id="IPR050150">
    <property type="entry name" value="IgV_Light_Chain"/>
</dbReference>
<evidence type="ECO:0000256" key="2">
    <source>
        <dbReference type="ARBA" id="ARBA00022475"/>
    </source>
</evidence>
<dbReference type="GO" id="GO:0005576">
    <property type="term" value="C:extracellular region"/>
    <property type="evidence" value="ECO:0007669"/>
    <property type="project" value="UniProtKB-ARBA"/>
</dbReference>
<dbReference type="PANTHER" id="PTHR23267">
    <property type="entry name" value="IMMUNOGLOBULIN LIGHT CHAIN"/>
    <property type="match status" value="1"/>
</dbReference>
<dbReference type="InterPro" id="IPR036179">
    <property type="entry name" value="Ig-like_dom_sf"/>
</dbReference>
<dbReference type="GO" id="GO:0005886">
    <property type="term" value="C:plasma membrane"/>
    <property type="evidence" value="ECO:0007669"/>
    <property type="project" value="UniProtKB-SubCell"/>
</dbReference>
<dbReference type="GO" id="GO:0019814">
    <property type="term" value="C:immunoglobulin complex"/>
    <property type="evidence" value="ECO:0007669"/>
    <property type="project" value="UniProtKB-KW"/>
</dbReference>
<evidence type="ECO:0000313" key="9">
    <source>
        <dbReference type="Proteomes" id="UP000472241"/>
    </source>
</evidence>
<feature type="domain" description="Ig-like" evidence="7">
    <location>
        <begin position="39"/>
        <end position="156"/>
    </location>
</feature>
<dbReference type="InterPro" id="IPR007110">
    <property type="entry name" value="Ig-like_dom"/>
</dbReference>
<organism evidence="8 9">
    <name type="scientific">Lynx canadensis</name>
    <name type="common">Canada lynx</name>
    <name type="synonym">Felis canadensis</name>
    <dbReference type="NCBI Taxonomy" id="61383"/>
    <lineage>
        <taxon>Eukaryota</taxon>
        <taxon>Metazoa</taxon>
        <taxon>Chordata</taxon>
        <taxon>Craniata</taxon>
        <taxon>Vertebrata</taxon>
        <taxon>Euteleostomi</taxon>
        <taxon>Mammalia</taxon>
        <taxon>Eutheria</taxon>
        <taxon>Laurasiatheria</taxon>
        <taxon>Carnivora</taxon>
        <taxon>Feliformia</taxon>
        <taxon>Felidae</taxon>
        <taxon>Felinae</taxon>
        <taxon>Lynx</taxon>
    </lineage>
</organism>
<dbReference type="AlphaFoldDB" id="A0A667IH11"/>
<sequence length="167" mass="17900">MDRPALSQWMKKEQIKGGLLSCGAQKTGSVMVSTMSWSPVLLTLLAHYTGSWAQSVLTQPSSVSGSLGQRVTISCTGSSSNIGSNYVSWYQQLSGTAPKLLIYRNSNRPSGVSDRFSGSKSGSAGTLTITGLQAEDEADYYCSAWDDSLRAHTELQARGEVRQKPAV</sequence>
<dbReference type="SUPFAM" id="SSF48726">
    <property type="entry name" value="Immunoglobulin"/>
    <property type="match status" value="1"/>
</dbReference>
<dbReference type="InterPro" id="IPR013106">
    <property type="entry name" value="Ig_V-set"/>
</dbReference>
<dbReference type="InterPro" id="IPR003599">
    <property type="entry name" value="Ig_sub"/>
</dbReference>
<evidence type="ECO:0000256" key="6">
    <source>
        <dbReference type="ARBA" id="ARBA00043265"/>
    </source>
</evidence>
<keyword evidence="9" id="KW-1185">Reference proteome</keyword>
<dbReference type="Pfam" id="PF07686">
    <property type="entry name" value="V-set"/>
    <property type="match status" value="1"/>
</dbReference>
<dbReference type="Gene3D" id="2.60.40.10">
    <property type="entry name" value="Immunoglobulins"/>
    <property type="match status" value="1"/>
</dbReference>
<accession>A0A667IH11</accession>
<keyword evidence="3" id="KW-0472">Membrane</keyword>
<evidence type="ECO:0000313" key="8">
    <source>
        <dbReference type="Ensembl" id="ENSLCNP00005022897.1"/>
    </source>
</evidence>
<evidence type="ECO:0000256" key="4">
    <source>
        <dbReference type="ARBA" id="ARBA00023157"/>
    </source>
</evidence>
<dbReference type="SMART" id="SM00406">
    <property type="entry name" value="IGv"/>
    <property type="match status" value="1"/>
</dbReference>
<reference evidence="8" key="2">
    <citation type="submission" date="2025-09" db="UniProtKB">
        <authorList>
            <consortium name="Ensembl"/>
        </authorList>
    </citation>
    <scope>IDENTIFICATION</scope>
</reference>
<dbReference type="PROSITE" id="PS50835">
    <property type="entry name" value="IG_LIKE"/>
    <property type="match status" value="1"/>
</dbReference>